<dbReference type="AlphaFoldDB" id="A0A9P4W778"/>
<dbReference type="SUPFAM" id="SSF103506">
    <property type="entry name" value="Mitochondrial carrier"/>
    <property type="match status" value="1"/>
</dbReference>
<dbReference type="PROSITE" id="PS50920">
    <property type="entry name" value="SOLCAR"/>
    <property type="match status" value="1"/>
</dbReference>
<evidence type="ECO:0000256" key="8">
    <source>
        <dbReference type="ARBA" id="ARBA00023128"/>
    </source>
</evidence>
<dbReference type="Pfam" id="PF00153">
    <property type="entry name" value="Mito_carr"/>
    <property type="match status" value="1"/>
</dbReference>
<comment type="caution">
    <text evidence="12">The sequence shown here is derived from an EMBL/GenBank/DDBJ whole genome shotgun (WGS) entry which is preliminary data.</text>
</comment>
<reference evidence="12" key="1">
    <citation type="submission" date="2019-04" db="EMBL/GenBank/DDBJ databases">
        <title>Sequencing of skin fungus with MAO and IRED activity.</title>
        <authorList>
            <person name="Marsaioli A.J."/>
            <person name="Bonatto J.M.C."/>
            <person name="Reis Junior O."/>
        </authorList>
    </citation>
    <scope>NUCLEOTIDE SEQUENCE</scope>
    <source>
        <strain evidence="12">30M1</strain>
    </source>
</reference>
<dbReference type="InterPro" id="IPR018108">
    <property type="entry name" value="MCP_transmembrane"/>
</dbReference>
<dbReference type="EMBL" id="SWKU01000010">
    <property type="protein sequence ID" value="KAF3003233.1"/>
    <property type="molecule type" value="Genomic_DNA"/>
</dbReference>
<keyword evidence="7" id="KW-1133">Transmembrane helix</keyword>
<evidence type="ECO:0000256" key="7">
    <source>
        <dbReference type="ARBA" id="ARBA00022989"/>
    </source>
</evidence>
<protein>
    <submittedName>
        <fullName evidence="12">Uncharacterized protein</fullName>
    </submittedName>
</protein>
<comment type="similarity">
    <text evidence="2 11">Belongs to the mitochondrial carrier (TC 2.A.29) family.</text>
</comment>
<keyword evidence="9 10" id="KW-0472">Membrane</keyword>
<evidence type="ECO:0000256" key="1">
    <source>
        <dbReference type="ARBA" id="ARBA00004225"/>
    </source>
</evidence>
<gene>
    <name evidence="12" type="ORF">E8E13_009971</name>
</gene>
<comment type="subcellular location">
    <subcellularLocation>
        <location evidence="1">Mitochondrion membrane</location>
        <topology evidence="1">Multi-pass membrane protein</topology>
    </subcellularLocation>
</comment>
<evidence type="ECO:0000256" key="2">
    <source>
        <dbReference type="ARBA" id="ARBA00006375"/>
    </source>
</evidence>
<keyword evidence="8" id="KW-0496">Mitochondrion</keyword>
<keyword evidence="13" id="KW-1185">Reference proteome</keyword>
<dbReference type="PANTHER" id="PTHR45788">
    <property type="entry name" value="SUCCINATE/FUMARATE MITOCHONDRIAL TRANSPORTER-RELATED"/>
    <property type="match status" value="1"/>
</dbReference>
<accession>A0A9P4W778</accession>
<dbReference type="OrthoDB" id="44467at2759"/>
<dbReference type="Gene3D" id="1.50.40.10">
    <property type="entry name" value="Mitochondrial carrier domain"/>
    <property type="match status" value="1"/>
</dbReference>
<dbReference type="Proteomes" id="UP000801428">
    <property type="component" value="Unassembled WGS sequence"/>
</dbReference>
<proteinExistence type="inferred from homology"/>
<evidence type="ECO:0000256" key="6">
    <source>
        <dbReference type="ARBA" id="ARBA00022792"/>
    </source>
</evidence>
<evidence type="ECO:0000256" key="4">
    <source>
        <dbReference type="ARBA" id="ARBA00022692"/>
    </source>
</evidence>
<evidence type="ECO:0000256" key="9">
    <source>
        <dbReference type="ARBA" id="ARBA00023136"/>
    </source>
</evidence>
<dbReference type="PANTHER" id="PTHR45788:SF4">
    <property type="entry name" value="TRICARBOXYLATE TRANSPORT PROTEIN, MITOCHONDRIAL"/>
    <property type="match status" value="1"/>
</dbReference>
<dbReference type="InterPro" id="IPR023395">
    <property type="entry name" value="MCP_dom_sf"/>
</dbReference>
<feature type="repeat" description="Solcar" evidence="10">
    <location>
        <begin position="1"/>
        <end position="79"/>
    </location>
</feature>
<name>A0A9P4W778_CURKU</name>
<evidence type="ECO:0000256" key="3">
    <source>
        <dbReference type="ARBA" id="ARBA00022448"/>
    </source>
</evidence>
<sequence length="96" mass="10300">MLAGAGSGVITVYASMPFDNVKTRMQQMESSKLRMSSVASQMFASEGLSVFWRATTPRLVRLTLSSSIAFSVFDYASNVLGALNVDLVGGRATENL</sequence>
<dbReference type="InterPro" id="IPR049563">
    <property type="entry name" value="TXTP-like"/>
</dbReference>
<evidence type="ECO:0000313" key="13">
    <source>
        <dbReference type="Proteomes" id="UP000801428"/>
    </source>
</evidence>
<evidence type="ECO:0000256" key="5">
    <source>
        <dbReference type="ARBA" id="ARBA00022737"/>
    </source>
</evidence>
<evidence type="ECO:0000256" key="10">
    <source>
        <dbReference type="PROSITE-ProRule" id="PRU00282"/>
    </source>
</evidence>
<dbReference type="GO" id="GO:0031966">
    <property type="term" value="C:mitochondrial membrane"/>
    <property type="evidence" value="ECO:0007669"/>
    <property type="project" value="UniProtKB-SubCell"/>
</dbReference>
<dbReference type="GO" id="GO:0006843">
    <property type="term" value="P:mitochondrial citrate transmembrane transport"/>
    <property type="evidence" value="ECO:0007669"/>
    <property type="project" value="TreeGrafter"/>
</dbReference>
<keyword evidence="5" id="KW-0677">Repeat</keyword>
<evidence type="ECO:0000256" key="11">
    <source>
        <dbReference type="RuleBase" id="RU000488"/>
    </source>
</evidence>
<keyword evidence="3 11" id="KW-0813">Transport</keyword>
<organism evidence="12 13">
    <name type="scientific">Curvularia kusanoi</name>
    <name type="common">Cochliobolus kusanoi</name>
    <dbReference type="NCBI Taxonomy" id="90978"/>
    <lineage>
        <taxon>Eukaryota</taxon>
        <taxon>Fungi</taxon>
        <taxon>Dikarya</taxon>
        <taxon>Ascomycota</taxon>
        <taxon>Pezizomycotina</taxon>
        <taxon>Dothideomycetes</taxon>
        <taxon>Pleosporomycetidae</taxon>
        <taxon>Pleosporales</taxon>
        <taxon>Pleosporineae</taxon>
        <taxon>Pleosporaceae</taxon>
        <taxon>Curvularia</taxon>
    </lineage>
</organism>
<keyword evidence="4 10" id="KW-0812">Transmembrane</keyword>
<evidence type="ECO:0000313" key="12">
    <source>
        <dbReference type="EMBL" id="KAF3003233.1"/>
    </source>
</evidence>
<dbReference type="GO" id="GO:0071913">
    <property type="term" value="F:citrate secondary active transmembrane transporter activity"/>
    <property type="evidence" value="ECO:0007669"/>
    <property type="project" value="TreeGrafter"/>
</dbReference>
<keyword evidence="6" id="KW-0999">Mitochondrion inner membrane</keyword>